<feature type="transmembrane region" description="Helical" evidence="1">
    <location>
        <begin position="6"/>
        <end position="30"/>
    </location>
</feature>
<name>A0ABS2H671_9BACL</name>
<reference evidence="2 3" key="1">
    <citation type="submission" date="2021-01" db="EMBL/GenBank/DDBJ databases">
        <title>Paenibacillus sp.nov. isolated from the rhizosphere soil of tomato plant.</title>
        <authorList>
            <person name="Thin K.K."/>
            <person name="Zhang X."/>
            <person name="He S."/>
        </authorList>
    </citation>
    <scope>NUCLEOTIDE SEQUENCE [LARGE SCALE GENOMIC DNA]</scope>
    <source>
        <strain evidence="2 3">DXFW5</strain>
    </source>
</reference>
<protein>
    <recommendedName>
        <fullName evidence="4">Prolipoprotein diacylglyceryl transferase</fullName>
    </recommendedName>
</protein>
<accession>A0ABS2H671</accession>
<dbReference type="Proteomes" id="UP001516620">
    <property type="component" value="Unassembled WGS sequence"/>
</dbReference>
<keyword evidence="1" id="KW-0812">Transmembrane</keyword>
<keyword evidence="1" id="KW-1133">Transmembrane helix</keyword>
<keyword evidence="3" id="KW-1185">Reference proteome</keyword>
<dbReference type="RefSeq" id="WP_193416237.1">
    <property type="nucleotide sequence ID" value="NZ_JADCNN020000009.1"/>
</dbReference>
<sequence length="221" mass="24873">MYTIQVGSFVLNGQILLLFAFGAAGWTALWSYERRMKWDHELADVSIQAFLIWLLVWKGSLLLWEPASVIRQPLSIVYFDGGVKGRWAATFAVIGYLLYHLIKRKMSFLKVAEAATIYLMAGLTVYDLGLAWFIPEQKLTFLATSALSLLIVLSFQFTKGQILWTGLVERGLWLCIGFIAIGFLNSNRVTVFLSFNFLQIVGIAAAGGLYFILSVMKRRAP</sequence>
<feature type="transmembrane region" description="Helical" evidence="1">
    <location>
        <begin position="167"/>
        <end position="185"/>
    </location>
</feature>
<evidence type="ECO:0000313" key="2">
    <source>
        <dbReference type="EMBL" id="MBM6996318.1"/>
    </source>
</evidence>
<evidence type="ECO:0008006" key="4">
    <source>
        <dbReference type="Google" id="ProtNLM"/>
    </source>
</evidence>
<feature type="transmembrane region" description="Helical" evidence="1">
    <location>
        <begin position="42"/>
        <end position="64"/>
    </location>
</feature>
<gene>
    <name evidence="2" type="ORF">IM700_011745</name>
</gene>
<evidence type="ECO:0000256" key="1">
    <source>
        <dbReference type="SAM" id="Phobius"/>
    </source>
</evidence>
<feature type="transmembrane region" description="Helical" evidence="1">
    <location>
        <begin position="139"/>
        <end position="155"/>
    </location>
</feature>
<evidence type="ECO:0000313" key="3">
    <source>
        <dbReference type="Proteomes" id="UP001516620"/>
    </source>
</evidence>
<feature type="transmembrane region" description="Helical" evidence="1">
    <location>
        <begin position="191"/>
        <end position="213"/>
    </location>
</feature>
<proteinExistence type="predicted"/>
<dbReference type="EMBL" id="JADCNN020000009">
    <property type="protein sequence ID" value="MBM6996318.1"/>
    <property type="molecule type" value="Genomic_DNA"/>
</dbReference>
<comment type="caution">
    <text evidence="2">The sequence shown here is derived from an EMBL/GenBank/DDBJ whole genome shotgun (WGS) entry which is preliminary data.</text>
</comment>
<feature type="transmembrane region" description="Helical" evidence="1">
    <location>
        <begin position="84"/>
        <end position="102"/>
    </location>
</feature>
<keyword evidence="1" id="KW-0472">Membrane</keyword>
<organism evidence="2 3">
    <name type="scientific">Paenibacillus rhizolycopersici</name>
    <dbReference type="NCBI Taxonomy" id="2780073"/>
    <lineage>
        <taxon>Bacteria</taxon>
        <taxon>Bacillati</taxon>
        <taxon>Bacillota</taxon>
        <taxon>Bacilli</taxon>
        <taxon>Bacillales</taxon>
        <taxon>Paenibacillaceae</taxon>
        <taxon>Paenibacillus</taxon>
    </lineage>
</organism>
<feature type="transmembrane region" description="Helical" evidence="1">
    <location>
        <begin position="114"/>
        <end position="133"/>
    </location>
</feature>